<feature type="domain" description="Gfo/Idh/MocA-like oxidoreductase C-terminal" evidence="2">
    <location>
        <begin position="157"/>
        <end position="213"/>
    </location>
</feature>
<dbReference type="EC" id="1.-.-.-" evidence="3"/>
<dbReference type="AlphaFoldDB" id="A0A377JPD7"/>
<reference evidence="3 4" key="1">
    <citation type="submission" date="2018-06" db="EMBL/GenBank/DDBJ databases">
        <authorList>
            <consortium name="Pathogen Informatics"/>
            <person name="Doyle S."/>
        </authorList>
    </citation>
    <scope>NUCLEOTIDE SEQUENCE [LARGE SCALE GENOMIC DNA]</scope>
    <source>
        <strain evidence="3 4">NCTC12221</strain>
    </source>
</reference>
<dbReference type="GO" id="GO:0000166">
    <property type="term" value="F:nucleotide binding"/>
    <property type="evidence" value="ECO:0007669"/>
    <property type="project" value="InterPro"/>
</dbReference>
<evidence type="ECO:0000313" key="3">
    <source>
        <dbReference type="EMBL" id="STP09557.1"/>
    </source>
</evidence>
<dbReference type="InterPro" id="IPR036291">
    <property type="entry name" value="NAD(P)-bd_dom_sf"/>
</dbReference>
<dbReference type="SUPFAM" id="SSF51735">
    <property type="entry name" value="NAD(P)-binding Rossmann-fold domains"/>
    <property type="match status" value="1"/>
</dbReference>
<evidence type="ECO:0000259" key="2">
    <source>
        <dbReference type="Pfam" id="PF02894"/>
    </source>
</evidence>
<dbReference type="Pfam" id="PF02894">
    <property type="entry name" value="GFO_IDH_MocA_C"/>
    <property type="match status" value="1"/>
</dbReference>
<keyword evidence="3" id="KW-0560">Oxidoreductase</keyword>
<dbReference type="Pfam" id="PF01408">
    <property type="entry name" value="GFO_IDH_MocA"/>
    <property type="match status" value="1"/>
</dbReference>
<dbReference type="SUPFAM" id="SSF55347">
    <property type="entry name" value="Glyceraldehyde-3-phosphate dehydrogenase-like, C-terminal domain"/>
    <property type="match status" value="1"/>
</dbReference>
<protein>
    <submittedName>
        <fullName evidence="3">Lipopolysaccharide biosynthesis protein</fullName>
        <ecNumber evidence="3">1.-.-.-</ecNumber>
    </submittedName>
</protein>
<proteinExistence type="predicted"/>
<dbReference type="InterPro" id="IPR004104">
    <property type="entry name" value="Gfo/Idh/MocA-like_OxRdtase_C"/>
</dbReference>
<gene>
    <name evidence="3" type="primary">wbpB</name>
    <name evidence="3" type="ORF">NCTC12221_01002</name>
</gene>
<dbReference type="RefSeq" id="WP_115026236.1">
    <property type="nucleotide sequence ID" value="NZ_UGHZ01000001.1"/>
</dbReference>
<dbReference type="Gene3D" id="3.40.50.720">
    <property type="entry name" value="NAD(P)-binding Rossmann-like Domain"/>
    <property type="match status" value="1"/>
</dbReference>
<dbReference type="GO" id="GO:0016491">
    <property type="term" value="F:oxidoreductase activity"/>
    <property type="evidence" value="ECO:0007669"/>
    <property type="project" value="UniProtKB-KW"/>
</dbReference>
<organism evidence="3 4">
    <name type="scientific">Helicobacter cinaedi</name>
    <dbReference type="NCBI Taxonomy" id="213"/>
    <lineage>
        <taxon>Bacteria</taxon>
        <taxon>Pseudomonadati</taxon>
        <taxon>Campylobacterota</taxon>
        <taxon>Epsilonproteobacteria</taxon>
        <taxon>Campylobacterales</taxon>
        <taxon>Helicobacteraceae</taxon>
        <taxon>Helicobacter</taxon>
    </lineage>
</organism>
<dbReference type="InterPro" id="IPR052515">
    <property type="entry name" value="Gfo/Idh/MocA_Oxidoreductase"/>
</dbReference>
<feature type="domain" description="Gfo/Idh/MocA-like oxidoreductase N-terminal" evidence="1">
    <location>
        <begin position="8"/>
        <end position="128"/>
    </location>
</feature>
<accession>A0A377JPD7</accession>
<dbReference type="Gene3D" id="3.30.360.10">
    <property type="entry name" value="Dihydrodipicolinate Reductase, domain 2"/>
    <property type="match status" value="1"/>
</dbReference>
<name>A0A377JPD7_9HELI</name>
<dbReference type="EMBL" id="UGHZ01000001">
    <property type="protein sequence ID" value="STP09557.1"/>
    <property type="molecule type" value="Genomic_DNA"/>
</dbReference>
<evidence type="ECO:0000313" key="4">
    <source>
        <dbReference type="Proteomes" id="UP000255335"/>
    </source>
</evidence>
<dbReference type="InterPro" id="IPR000683">
    <property type="entry name" value="Gfo/Idh/MocA-like_OxRdtase_N"/>
</dbReference>
<dbReference type="PANTHER" id="PTHR43249">
    <property type="entry name" value="UDP-N-ACETYL-2-AMINO-2-DEOXY-D-GLUCURONATE OXIDASE"/>
    <property type="match status" value="1"/>
</dbReference>
<sequence>MSQTPSKTFGLVGVGGFVAPRHLQAIKQNNGTLLCAIDKHDSVGILDSYFPQADFFTESERFERHLDKLKRNSTPLDYLSICSPNHLHDTHIRLALRNGASAICEKPLVLNPWNLDALLSAQNETNKHIYSILQLRLHPSILALKTRIEQSNKDCIFDIDLSYITARGKWYFHSWKGDESKSGGVATNIGVHFFDMLIWIFGDVEQSIVHYRSASSVSGILILKKARVRWFLSIDENLLPQHIREQNKRVYRSLSLQGEEFAFSDGFNDLHTLSYTKILNNEGFSCEDSRKAIELTYHIRNATPIGLQGDYHPLNKRL</sequence>
<evidence type="ECO:0000259" key="1">
    <source>
        <dbReference type="Pfam" id="PF01408"/>
    </source>
</evidence>
<dbReference type="Proteomes" id="UP000255335">
    <property type="component" value="Unassembled WGS sequence"/>
</dbReference>
<dbReference type="PANTHER" id="PTHR43249:SF1">
    <property type="entry name" value="D-GLUCOSIDE 3-DEHYDROGENASE"/>
    <property type="match status" value="1"/>
</dbReference>